<reference evidence="2" key="1">
    <citation type="submission" date="2016-10" db="EMBL/GenBank/DDBJ databases">
        <authorList>
            <person name="Varghese N."/>
            <person name="Submissions S."/>
        </authorList>
    </citation>
    <scope>NUCLEOTIDE SEQUENCE [LARGE SCALE GENOMIC DNA]</scope>
    <source>
        <strain evidence="2">DSM 28453</strain>
    </source>
</reference>
<evidence type="ECO:0000313" key="1">
    <source>
        <dbReference type="EMBL" id="SFL00651.1"/>
    </source>
</evidence>
<sequence>MKGGGITFAVAGFVGFVATTLAAPIAVPMIAIGAGSLGAGLHLGGQMDKRASEANSLANYYDELRKLIT</sequence>
<gene>
    <name evidence="1" type="ORF">SAMN04488036_10413</name>
</gene>
<dbReference type="EMBL" id="FOSZ01000004">
    <property type="protein sequence ID" value="SFL00651.1"/>
    <property type="molecule type" value="Genomic_DNA"/>
</dbReference>
<organism evidence="1 2">
    <name type="scientific">Shimia haliotis</name>
    <dbReference type="NCBI Taxonomy" id="1280847"/>
    <lineage>
        <taxon>Bacteria</taxon>
        <taxon>Pseudomonadati</taxon>
        <taxon>Pseudomonadota</taxon>
        <taxon>Alphaproteobacteria</taxon>
        <taxon>Rhodobacterales</taxon>
        <taxon>Roseobacteraceae</taxon>
    </lineage>
</organism>
<proteinExistence type="predicted"/>
<dbReference type="AlphaFoldDB" id="A0A1I4E8Y5"/>
<evidence type="ECO:0000313" key="2">
    <source>
        <dbReference type="Proteomes" id="UP000198851"/>
    </source>
</evidence>
<protein>
    <submittedName>
        <fullName evidence="1">Uncharacterized protein</fullName>
    </submittedName>
</protein>
<keyword evidence="2" id="KW-1185">Reference proteome</keyword>
<name>A0A1I4E8Y5_9RHOB</name>
<accession>A0A1I4E8Y5</accession>
<dbReference type="STRING" id="1280847.SAMN04488036_10413"/>
<dbReference type="Proteomes" id="UP000198851">
    <property type="component" value="Unassembled WGS sequence"/>
</dbReference>